<proteinExistence type="inferred from homology"/>
<dbReference type="Pfam" id="PF01145">
    <property type="entry name" value="Band_7"/>
    <property type="match status" value="1"/>
</dbReference>
<comment type="similarity">
    <text evidence="2 6">Belongs to the band 7/mec-2 family. HflK subfamily.</text>
</comment>
<keyword evidence="3" id="KW-0812">Transmembrane</keyword>
<dbReference type="AlphaFoldDB" id="S3BAA0"/>
<feature type="compositionally biased region" description="Basic and acidic residues" evidence="7">
    <location>
        <begin position="7"/>
        <end position="29"/>
    </location>
</feature>
<dbReference type="InterPro" id="IPR036013">
    <property type="entry name" value="Band_7/SPFH_dom_sf"/>
</dbReference>
<evidence type="ECO:0000256" key="3">
    <source>
        <dbReference type="ARBA" id="ARBA00022692"/>
    </source>
</evidence>
<evidence type="ECO:0000259" key="8">
    <source>
        <dbReference type="SMART" id="SM00244"/>
    </source>
</evidence>
<feature type="compositionally biased region" description="Gly residues" evidence="7">
    <location>
        <begin position="182"/>
        <end position="194"/>
    </location>
</feature>
<dbReference type="GO" id="GO:0016020">
    <property type="term" value="C:membrane"/>
    <property type="evidence" value="ECO:0007669"/>
    <property type="project" value="UniProtKB-SubCell"/>
</dbReference>
<gene>
    <name evidence="9" type="ORF">HMPREF1476_01895</name>
</gene>
<keyword evidence="10" id="KW-1185">Reference proteome</keyword>
<comment type="caution">
    <text evidence="9">The sequence shown here is derived from an EMBL/GenBank/DDBJ whole genome shotgun (WGS) entry which is preliminary data.</text>
</comment>
<sequence length="558" mass="61084">MSLNDPHWGRSSDEEKKNDRGDNEQRSDGVGEDGEEQNARQNPNAQDDRNPADSSTDGSRRTSRDAREDDEQRDRRSQGLLSDDDLENLWSNFQQAANKIMGRQGRSNQEDLRSRLKSRDDFSRDDEPNDATPRQKGDDYPDDGGTHGGQKRQGLFAELDRLRNQFEEDDQRQQQRRESGARNGGNGRGGNGGGLFGGGRGARAGGFSVSVLAVCAVIGWSVSGFYIVPEGQTGVVTTFGAYSKSTMPGINWHLPAPIQDVELVDVSSVRTAEIGMRGTTDRLREALMLTDDENIVDVQFNVQYRIKPETGAKDYLFNTRAPDASVTQAAESAMREVVGRKAMDSVLFESKAEIAEAVRNSMQAMLDRYSTGIEVMSVAIQNAQPPQQVQAAFNDAVKAGQDRERQINLGEAYMNAVIPKAQGTASRLKEEAEGYKARVVETARGDADRFTSVYTEYAKAPQVTRDRIYVDAMRDIYQNVTKVYVDQKSGSNLLYLPLDKIVASTQAAAKSEADSAVPASSAAAASTSAPNTAGTNSAGSATYSTDIDPREMIRSRLR</sequence>
<protein>
    <recommendedName>
        <fullName evidence="6">Protein HflK</fullName>
    </recommendedName>
</protein>
<dbReference type="STRING" id="1203554.HMPREF1476_01895"/>
<feature type="compositionally biased region" description="Low complexity" evidence="7">
    <location>
        <begin position="515"/>
        <end position="538"/>
    </location>
</feature>
<evidence type="ECO:0000256" key="5">
    <source>
        <dbReference type="ARBA" id="ARBA00023136"/>
    </source>
</evidence>
<dbReference type="InterPro" id="IPR010201">
    <property type="entry name" value="HflK"/>
</dbReference>
<comment type="subcellular location">
    <subcellularLocation>
        <location evidence="1">Membrane</location>
        <topology evidence="1">Single-pass membrane protein</topology>
    </subcellularLocation>
</comment>
<dbReference type="InterPro" id="IPR050710">
    <property type="entry name" value="Band7/mec-2_domain"/>
</dbReference>
<dbReference type="EMBL" id="ATCF01000027">
    <property type="protein sequence ID" value="EPD98188.1"/>
    <property type="molecule type" value="Genomic_DNA"/>
</dbReference>
<accession>S3BAA0</accession>
<feature type="compositionally biased region" description="Basic and acidic residues" evidence="7">
    <location>
        <begin position="547"/>
        <end position="558"/>
    </location>
</feature>
<dbReference type="Proteomes" id="UP000014400">
    <property type="component" value="Unassembled WGS sequence"/>
</dbReference>
<dbReference type="Gene3D" id="3.30.479.30">
    <property type="entry name" value="Band 7 domain"/>
    <property type="match status" value="1"/>
</dbReference>
<comment type="subunit">
    <text evidence="6">HflC and HflK may interact to form a multimeric complex.</text>
</comment>
<dbReference type="SUPFAM" id="SSF117892">
    <property type="entry name" value="Band 7/SPFH domain"/>
    <property type="match status" value="1"/>
</dbReference>
<dbReference type="PATRIC" id="fig|1203554.3.peg.1976"/>
<comment type="function">
    <text evidence="6">HflC and HflK could encode or regulate a protease.</text>
</comment>
<dbReference type="CDD" id="cd03404">
    <property type="entry name" value="SPFH_HflK"/>
    <property type="match status" value="1"/>
</dbReference>
<organism evidence="9 10">
    <name type="scientific">Sutterella wadsworthensis HGA0223</name>
    <dbReference type="NCBI Taxonomy" id="1203554"/>
    <lineage>
        <taxon>Bacteria</taxon>
        <taxon>Pseudomonadati</taxon>
        <taxon>Pseudomonadota</taxon>
        <taxon>Betaproteobacteria</taxon>
        <taxon>Burkholderiales</taxon>
        <taxon>Sutterellaceae</taxon>
        <taxon>Sutterella</taxon>
    </lineage>
</organism>
<feature type="domain" description="Band 7" evidence="8">
    <location>
        <begin position="223"/>
        <end position="397"/>
    </location>
</feature>
<evidence type="ECO:0000256" key="6">
    <source>
        <dbReference type="RuleBase" id="RU364113"/>
    </source>
</evidence>
<dbReference type="eggNOG" id="COG0330">
    <property type="taxonomic scope" value="Bacteria"/>
</dbReference>
<feature type="compositionally biased region" description="Basic and acidic residues" evidence="7">
    <location>
        <begin position="108"/>
        <end position="126"/>
    </location>
</feature>
<dbReference type="RefSeq" id="WP_016475019.1">
    <property type="nucleotide sequence ID" value="NZ_KE150480.1"/>
</dbReference>
<evidence type="ECO:0000256" key="7">
    <source>
        <dbReference type="SAM" id="MobiDB-lite"/>
    </source>
</evidence>
<dbReference type="PANTHER" id="PTHR43327">
    <property type="entry name" value="STOMATIN-LIKE PROTEIN 2, MITOCHONDRIAL"/>
    <property type="match status" value="1"/>
</dbReference>
<reference evidence="9 10" key="1">
    <citation type="submission" date="2013-04" db="EMBL/GenBank/DDBJ databases">
        <title>The Genome Sequence of Sutterella wadsworthensis HGA0223.</title>
        <authorList>
            <consortium name="The Broad Institute Genomics Platform"/>
            <person name="Earl A."/>
            <person name="Ward D."/>
            <person name="Feldgarden M."/>
            <person name="Gevers D."/>
            <person name="Schmidt T.M."/>
            <person name="Dover J."/>
            <person name="Dai D."/>
            <person name="Walker B."/>
            <person name="Young S."/>
            <person name="Zeng Q."/>
            <person name="Gargeya S."/>
            <person name="Fitzgerald M."/>
            <person name="Haas B."/>
            <person name="Abouelleil A."/>
            <person name="Allen A.W."/>
            <person name="Alvarado L."/>
            <person name="Arachchi H.M."/>
            <person name="Berlin A.M."/>
            <person name="Chapman S.B."/>
            <person name="Gainer-Dewar J."/>
            <person name="Goldberg J."/>
            <person name="Griggs A."/>
            <person name="Gujja S."/>
            <person name="Hansen M."/>
            <person name="Howarth C."/>
            <person name="Imamovic A."/>
            <person name="Ireland A."/>
            <person name="Larimer J."/>
            <person name="McCowan C."/>
            <person name="Murphy C."/>
            <person name="Pearson M."/>
            <person name="Poon T.W."/>
            <person name="Priest M."/>
            <person name="Roberts A."/>
            <person name="Saif S."/>
            <person name="Shea T."/>
            <person name="Sisk P."/>
            <person name="Sykes S."/>
            <person name="Wortman J."/>
            <person name="Nusbaum C."/>
            <person name="Birren B."/>
        </authorList>
    </citation>
    <scope>NUCLEOTIDE SEQUENCE [LARGE SCALE GENOMIC DNA]</scope>
    <source>
        <strain evidence="9 10">HGA0223</strain>
    </source>
</reference>
<evidence type="ECO:0000313" key="9">
    <source>
        <dbReference type="EMBL" id="EPD98188.1"/>
    </source>
</evidence>
<evidence type="ECO:0000256" key="4">
    <source>
        <dbReference type="ARBA" id="ARBA00022989"/>
    </source>
</evidence>
<evidence type="ECO:0000256" key="2">
    <source>
        <dbReference type="ARBA" id="ARBA00006971"/>
    </source>
</evidence>
<keyword evidence="4" id="KW-1133">Transmembrane helix</keyword>
<feature type="compositionally biased region" description="Basic and acidic residues" evidence="7">
    <location>
        <begin position="167"/>
        <end position="180"/>
    </location>
</feature>
<keyword evidence="5" id="KW-0472">Membrane</keyword>
<feature type="region of interest" description="Disordered" evidence="7">
    <location>
        <begin position="1"/>
        <end position="151"/>
    </location>
</feature>
<feature type="region of interest" description="Disordered" evidence="7">
    <location>
        <begin position="515"/>
        <end position="558"/>
    </location>
</feature>
<feature type="region of interest" description="Disordered" evidence="7">
    <location>
        <begin position="167"/>
        <end position="194"/>
    </location>
</feature>
<dbReference type="SMART" id="SM00244">
    <property type="entry name" value="PHB"/>
    <property type="match status" value="1"/>
</dbReference>
<dbReference type="NCBIfam" id="TIGR01933">
    <property type="entry name" value="hflK"/>
    <property type="match status" value="1"/>
</dbReference>
<name>S3BAA0_9BURK</name>
<feature type="compositionally biased region" description="Basic and acidic residues" evidence="7">
    <location>
        <begin position="58"/>
        <end position="77"/>
    </location>
</feature>
<dbReference type="PANTHER" id="PTHR43327:SF2">
    <property type="entry name" value="MODULATOR OF FTSH PROTEASE HFLK"/>
    <property type="match status" value="1"/>
</dbReference>
<dbReference type="InterPro" id="IPR001107">
    <property type="entry name" value="Band_7"/>
</dbReference>
<evidence type="ECO:0000256" key="1">
    <source>
        <dbReference type="ARBA" id="ARBA00004167"/>
    </source>
</evidence>
<dbReference type="HOGENOM" id="CLU_039173_2_0_4"/>
<evidence type="ECO:0000313" key="10">
    <source>
        <dbReference type="Proteomes" id="UP000014400"/>
    </source>
</evidence>